<dbReference type="SUPFAM" id="SSF50156">
    <property type="entry name" value="PDZ domain-like"/>
    <property type="match status" value="1"/>
</dbReference>
<dbReference type="InterPro" id="IPR036034">
    <property type="entry name" value="PDZ_sf"/>
</dbReference>
<sequence length="356" mass="34800">MSGSHRRTPWWRSWLLEVAAVVGLVVALAGPVAPAYATPLAPPGPSAPPADPLATVSQVGPQIVDIDTKLGYQSAVGAGTGIVIDPSGVVLTNNHVIAGATDISARAIGNGQTYPVEVIGYDRTQDIAVLQLGGAAGLPVANIGDSSAVKVGDPVVALGNAGGVGGTPSAVSGKVVALNQTVSASDSLTGSSETLNGLIHVDAPIRPGDSGGPTVNASNQVVGINTAASDNYKLGGGQGFVIPINQAMAVAGQIRSGAASPTVHIGPTGFMGVGVNDSSGGAGAAVLRVVSNGPAAQAGITQGDVITSIDGAPVNSATALTNLLDQRHPGDTISVGLQNGGTQRTTNVTLGEGPPG</sequence>
<dbReference type="Proteomes" id="UP000093592">
    <property type="component" value="Unassembled WGS sequence"/>
</dbReference>
<dbReference type="InterPro" id="IPR009003">
    <property type="entry name" value="Peptidase_S1_PA"/>
</dbReference>
<organism evidence="4 5">
    <name type="scientific">Mycobacterium kyorinense</name>
    <dbReference type="NCBI Taxonomy" id="487514"/>
    <lineage>
        <taxon>Bacteria</taxon>
        <taxon>Bacillati</taxon>
        <taxon>Actinomycetota</taxon>
        <taxon>Actinomycetes</taxon>
        <taxon>Mycobacteriales</taxon>
        <taxon>Mycobacteriaceae</taxon>
        <taxon>Mycobacterium</taxon>
    </lineage>
</organism>
<reference evidence="5" key="1">
    <citation type="submission" date="2016-06" db="EMBL/GenBank/DDBJ databases">
        <authorList>
            <person name="Sutton G."/>
            <person name="Brinkac L."/>
            <person name="Sanka R."/>
            <person name="Adams M."/>
            <person name="Lau E."/>
            <person name="Sam S."/>
            <person name="Sreng N."/>
            <person name="Him V."/>
            <person name="Kerleguer A."/>
            <person name="Cheng S."/>
        </authorList>
    </citation>
    <scope>NUCLEOTIDE SEQUENCE [LARGE SCALE GENOMIC DNA]</scope>
    <source>
        <strain evidence="5">E861</strain>
    </source>
</reference>
<dbReference type="AlphaFoldDB" id="A0A1A2ZA90"/>
<keyword evidence="1 4" id="KW-0645">Protease</keyword>
<dbReference type="GO" id="GO:0006508">
    <property type="term" value="P:proteolysis"/>
    <property type="evidence" value="ECO:0007669"/>
    <property type="project" value="UniProtKB-KW"/>
</dbReference>
<dbReference type="GO" id="GO:0004252">
    <property type="term" value="F:serine-type endopeptidase activity"/>
    <property type="evidence" value="ECO:0007669"/>
    <property type="project" value="InterPro"/>
</dbReference>
<dbReference type="InterPro" id="IPR001478">
    <property type="entry name" value="PDZ"/>
</dbReference>
<dbReference type="SUPFAM" id="SSF50494">
    <property type="entry name" value="Trypsin-like serine proteases"/>
    <property type="match status" value="1"/>
</dbReference>
<evidence type="ECO:0000313" key="5">
    <source>
        <dbReference type="Proteomes" id="UP000093592"/>
    </source>
</evidence>
<dbReference type="PRINTS" id="PR00834">
    <property type="entry name" value="PROTEASES2C"/>
</dbReference>
<dbReference type="EMBL" id="LZKJ01000116">
    <property type="protein sequence ID" value="OBI46016.1"/>
    <property type="molecule type" value="Genomic_DNA"/>
</dbReference>
<dbReference type="InterPro" id="IPR001940">
    <property type="entry name" value="Peptidase_S1C"/>
</dbReference>
<name>A0A1A2ZA90_9MYCO</name>
<evidence type="ECO:0000313" key="4">
    <source>
        <dbReference type="EMBL" id="OBI46016.1"/>
    </source>
</evidence>
<gene>
    <name evidence="4" type="ORF">A5707_22310</name>
</gene>
<dbReference type="PANTHER" id="PTHR43343">
    <property type="entry name" value="PEPTIDASE S12"/>
    <property type="match status" value="1"/>
</dbReference>
<dbReference type="Gene3D" id="2.30.42.10">
    <property type="match status" value="1"/>
</dbReference>
<evidence type="ECO:0000259" key="3">
    <source>
        <dbReference type="PROSITE" id="PS50106"/>
    </source>
</evidence>
<proteinExistence type="predicted"/>
<evidence type="ECO:0000256" key="1">
    <source>
        <dbReference type="ARBA" id="ARBA00022670"/>
    </source>
</evidence>
<dbReference type="SMART" id="SM00228">
    <property type="entry name" value="PDZ"/>
    <property type="match status" value="1"/>
</dbReference>
<dbReference type="InterPro" id="IPR051201">
    <property type="entry name" value="Chloro_Bact_Ser_Proteases"/>
</dbReference>
<dbReference type="Gene3D" id="2.40.10.120">
    <property type="match status" value="1"/>
</dbReference>
<dbReference type="PROSITE" id="PS50106">
    <property type="entry name" value="PDZ"/>
    <property type="match status" value="1"/>
</dbReference>
<dbReference type="Pfam" id="PF13180">
    <property type="entry name" value="PDZ_2"/>
    <property type="match status" value="1"/>
</dbReference>
<dbReference type="OrthoDB" id="73775at2"/>
<feature type="domain" description="PDZ" evidence="3">
    <location>
        <begin position="260"/>
        <end position="318"/>
    </location>
</feature>
<comment type="caution">
    <text evidence="4">The sequence shown here is derived from an EMBL/GenBank/DDBJ whole genome shotgun (WGS) entry which is preliminary data.</text>
</comment>
<keyword evidence="2" id="KW-0378">Hydrolase</keyword>
<dbReference type="Pfam" id="PF13365">
    <property type="entry name" value="Trypsin_2"/>
    <property type="match status" value="1"/>
</dbReference>
<evidence type="ECO:0000256" key="2">
    <source>
        <dbReference type="ARBA" id="ARBA00022801"/>
    </source>
</evidence>
<dbReference type="CDD" id="cd06779">
    <property type="entry name" value="cpPDZ_Deg_HtrA-like"/>
    <property type="match status" value="1"/>
</dbReference>
<accession>A0A1A2ZA90</accession>
<dbReference type="RefSeq" id="WP_065014738.1">
    <property type="nucleotide sequence ID" value="NZ_LZKJ01000116.1"/>
</dbReference>
<protein>
    <submittedName>
        <fullName evidence="4">Serine protease</fullName>
    </submittedName>
</protein>
<dbReference type="PANTHER" id="PTHR43343:SF3">
    <property type="entry name" value="PROTEASE DO-LIKE 8, CHLOROPLASTIC"/>
    <property type="match status" value="1"/>
</dbReference>